<reference evidence="2" key="1">
    <citation type="submission" date="2015-07" db="EMBL/GenBank/DDBJ databases">
        <title>Transcriptome Assembly of Anthurium amnicola.</title>
        <authorList>
            <person name="Suzuki J."/>
        </authorList>
    </citation>
    <scope>NUCLEOTIDE SEQUENCE</scope>
</reference>
<name>A0A1D1Y6W4_9ARAE</name>
<dbReference type="AlphaFoldDB" id="A0A1D1Y6W4"/>
<evidence type="ECO:0000313" key="2">
    <source>
        <dbReference type="EMBL" id="JAT50387.1"/>
    </source>
</evidence>
<organism evidence="2">
    <name type="scientific">Anthurium amnicola</name>
    <dbReference type="NCBI Taxonomy" id="1678845"/>
    <lineage>
        <taxon>Eukaryota</taxon>
        <taxon>Viridiplantae</taxon>
        <taxon>Streptophyta</taxon>
        <taxon>Embryophyta</taxon>
        <taxon>Tracheophyta</taxon>
        <taxon>Spermatophyta</taxon>
        <taxon>Magnoliopsida</taxon>
        <taxon>Liliopsida</taxon>
        <taxon>Araceae</taxon>
        <taxon>Pothoideae</taxon>
        <taxon>Potheae</taxon>
        <taxon>Anthurium</taxon>
    </lineage>
</organism>
<evidence type="ECO:0000256" key="1">
    <source>
        <dbReference type="SAM" id="MobiDB-lite"/>
    </source>
</evidence>
<proteinExistence type="predicted"/>
<protein>
    <submittedName>
        <fullName evidence="2">Melanoma inhibitory activity protein 3</fullName>
    </submittedName>
</protein>
<sequence length="149" mass="16518">AFCLGWSPFASAEPPHLPVSAAANRGEERRAEDGRDRYPQPLFGISLPFPPRPCPVAAAFLNEGRGPLHHPQHAHGLQVPKASTYLCLPLSSSDVKVVWTSKWTRLRGGFWVIAFEVLITVKPTVVDVDSGLRVDTAQSDPAWFYWFLI</sequence>
<feature type="region of interest" description="Disordered" evidence="1">
    <location>
        <begin position="17"/>
        <end position="37"/>
    </location>
</feature>
<gene>
    <name evidence="2" type="primary">Mia3</name>
    <name evidence="2" type="ORF">g.121762</name>
</gene>
<accession>A0A1D1Y6W4</accession>
<dbReference type="EMBL" id="GDJX01017549">
    <property type="protein sequence ID" value="JAT50387.1"/>
    <property type="molecule type" value="Transcribed_RNA"/>
</dbReference>
<feature type="compositionally biased region" description="Basic and acidic residues" evidence="1">
    <location>
        <begin position="25"/>
        <end position="37"/>
    </location>
</feature>
<feature type="non-terminal residue" evidence="2">
    <location>
        <position position="1"/>
    </location>
</feature>